<evidence type="ECO:0000313" key="3">
    <source>
        <dbReference type="EMBL" id="TJW09859.1"/>
    </source>
</evidence>
<evidence type="ECO:0000313" key="2">
    <source>
        <dbReference type="EMBL" id="MBB3171450.1"/>
    </source>
</evidence>
<gene>
    <name evidence="3" type="ORF">E5982_08420</name>
    <name evidence="2" type="ORF">FHR31_001268</name>
</gene>
<organism evidence="3 4">
    <name type="scientific">Parvibacter caecicola</name>
    <dbReference type="NCBI Taxonomy" id="747645"/>
    <lineage>
        <taxon>Bacteria</taxon>
        <taxon>Bacillati</taxon>
        <taxon>Actinomycetota</taxon>
        <taxon>Coriobacteriia</taxon>
        <taxon>Coriobacteriales</taxon>
        <taxon>Coriobacteriaceae</taxon>
        <taxon>Parvibacter</taxon>
    </lineage>
</organism>
<dbReference type="EMBL" id="JACHYA010000003">
    <property type="protein sequence ID" value="MBB3171450.1"/>
    <property type="molecule type" value="Genomic_DNA"/>
</dbReference>
<dbReference type="SUPFAM" id="SSF89155">
    <property type="entry name" value="TorD-like"/>
    <property type="match status" value="1"/>
</dbReference>
<comment type="caution">
    <text evidence="3">The sequence shown here is derived from an EMBL/GenBank/DDBJ whole genome shotgun (WGS) entry which is preliminary data.</text>
</comment>
<name>A0A3N0AAT9_9ACTN</name>
<evidence type="ECO:0000256" key="1">
    <source>
        <dbReference type="ARBA" id="ARBA00023186"/>
    </source>
</evidence>
<keyword evidence="4" id="KW-1185">Reference proteome</keyword>
<dbReference type="GeneID" id="93356668"/>
<protein>
    <submittedName>
        <fullName evidence="3">Dehydrogenase</fullName>
    </submittedName>
    <submittedName>
        <fullName evidence="2">TorA maturation chaperone TorD</fullName>
    </submittedName>
</protein>
<reference evidence="3 4" key="1">
    <citation type="submission" date="2019-04" db="EMBL/GenBank/DDBJ databases">
        <title>Microbes associate with the intestines of laboratory mice.</title>
        <authorList>
            <person name="Navarre W."/>
            <person name="Wong E."/>
            <person name="Huang K.C."/>
            <person name="Tropini C."/>
            <person name="Ng K."/>
            <person name="Yu B."/>
        </authorList>
    </citation>
    <scope>NUCLEOTIDE SEQUENCE [LARGE SCALE GENOMIC DNA]</scope>
    <source>
        <strain evidence="3 4">NM48_B13</strain>
    </source>
</reference>
<proteinExistence type="predicted"/>
<dbReference type="PANTHER" id="PTHR34227:SF1">
    <property type="entry name" value="DIMETHYL SULFOXIDE REDUCTASE CHAPERONE-RELATED"/>
    <property type="match status" value="1"/>
</dbReference>
<accession>A0A3N0AAT9</accession>
<dbReference type="InterPro" id="IPR036411">
    <property type="entry name" value="TorD-like_sf"/>
</dbReference>
<keyword evidence="1" id="KW-0143">Chaperone</keyword>
<dbReference type="PANTHER" id="PTHR34227">
    <property type="entry name" value="CHAPERONE PROTEIN YCDY"/>
    <property type="match status" value="1"/>
</dbReference>
<dbReference type="InterPro" id="IPR020945">
    <property type="entry name" value="DMSO/NO3_reduct_chaperone"/>
</dbReference>
<dbReference type="Proteomes" id="UP000530850">
    <property type="component" value="Unassembled WGS sequence"/>
</dbReference>
<dbReference type="Pfam" id="PF02613">
    <property type="entry name" value="Nitrate_red_del"/>
    <property type="match status" value="1"/>
</dbReference>
<dbReference type="AlphaFoldDB" id="A0A3N0AAT9"/>
<dbReference type="InterPro" id="IPR050289">
    <property type="entry name" value="TorD/DmsD_chaperones"/>
</dbReference>
<dbReference type="EMBL" id="SSTM01000006">
    <property type="protein sequence ID" value="TJW09859.1"/>
    <property type="molecule type" value="Genomic_DNA"/>
</dbReference>
<dbReference type="OrthoDB" id="3172435at2"/>
<dbReference type="RefSeq" id="WP_123185359.1">
    <property type="nucleotide sequence ID" value="NZ_CANSOV010000004.1"/>
</dbReference>
<sequence length="234" mass="26593">MAEETIANDFEELADACETRSETYALLSRFFRTEVDEEFLQALCATMYPVKSGNEKIDAGHYAIAKYLSNEWVDPLRKLGVDYARAFLGDGMDTYSCAYPYESVYTSPKRLLMQEARDEVLAIYRSCGLDKQAEWNVGEDHIAVELEFMRVLCLRSAVALRSEDEKEAQRLIATMANFLDERLLAWAPMFTADVRRFCKTQFYQGVAQLTEGFLEADREFLADVLGANAEGDAQ</sequence>
<dbReference type="Proteomes" id="UP000309454">
    <property type="component" value="Unassembled WGS sequence"/>
</dbReference>
<reference evidence="2 5" key="2">
    <citation type="submission" date="2020-08" db="EMBL/GenBank/DDBJ databases">
        <title>Sequencing the genomes of 1000 actinobacteria strains.</title>
        <authorList>
            <person name="Klenk H.-P."/>
        </authorList>
    </citation>
    <scope>NUCLEOTIDE SEQUENCE [LARGE SCALE GENOMIC DNA]</scope>
    <source>
        <strain evidence="2 5">DSM 22242</strain>
    </source>
</reference>
<evidence type="ECO:0000313" key="4">
    <source>
        <dbReference type="Proteomes" id="UP000309454"/>
    </source>
</evidence>
<evidence type="ECO:0000313" key="5">
    <source>
        <dbReference type="Proteomes" id="UP000530850"/>
    </source>
</evidence>
<dbReference type="Gene3D" id="1.10.3480.10">
    <property type="entry name" value="TorD-like"/>
    <property type="match status" value="1"/>
</dbReference>